<protein>
    <submittedName>
        <fullName evidence="1">Putative AlkP superfamily pyrophosphatase or phosphodiesterase</fullName>
    </submittedName>
</protein>
<dbReference type="RefSeq" id="WP_182846228.1">
    <property type="nucleotide sequence ID" value="NZ_BAAALP010000001.1"/>
</dbReference>
<reference evidence="1 2" key="1">
    <citation type="submission" date="2020-08" db="EMBL/GenBank/DDBJ databases">
        <title>Genomic Encyclopedia of Type Strains, Phase IV (KMG-IV): sequencing the most valuable type-strain genomes for metagenomic binning, comparative biology and taxonomic classification.</title>
        <authorList>
            <person name="Goeker M."/>
        </authorList>
    </citation>
    <scope>NUCLEOTIDE SEQUENCE [LARGE SCALE GENOMIC DNA]</scope>
    <source>
        <strain evidence="1 2">DSM 44197</strain>
    </source>
</reference>
<dbReference type="InterPro" id="IPR017850">
    <property type="entry name" value="Alkaline_phosphatase_core_sf"/>
</dbReference>
<dbReference type="InterPro" id="IPR002591">
    <property type="entry name" value="Phosphodiest/P_Trfase"/>
</dbReference>
<dbReference type="Proteomes" id="UP000572680">
    <property type="component" value="Unassembled WGS sequence"/>
</dbReference>
<dbReference type="EMBL" id="JACJIA010000008">
    <property type="protein sequence ID" value="MBA8954105.1"/>
    <property type="molecule type" value="Genomic_DNA"/>
</dbReference>
<gene>
    <name evidence="1" type="ORF">HNR61_005759</name>
</gene>
<proteinExistence type="predicted"/>
<dbReference type="PANTHER" id="PTHR10151">
    <property type="entry name" value="ECTONUCLEOTIDE PYROPHOSPHATASE/PHOSPHODIESTERASE"/>
    <property type="match status" value="1"/>
</dbReference>
<accession>A0A7W3LTU7</accession>
<evidence type="ECO:0000313" key="1">
    <source>
        <dbReference type="EMBL" id="MBA8954105.1"/>
    </source>
</evidence>
<dbReference type="AlphaFoldDB" id="A0A7W3LTU7"/>
<evidence type="ECO:0000313" key="2">
    <source>
        <dbReference type="Proteomes" id="UP000572680"/>
    </source>
</evidence>
<name>A0A7W3LTU7_ACTNM</name>
<comment type="caution">
    <text evidence="1">The sequence shown here is derived from an EMBL/GenBank/DDBJ whole genome shotgun (WGS) entry which is preliminary data.</text>
</comment>
<sequence>MNRLVVIDVVGLTPRLLDHMPNLAGALRSRATLGTVLPAVTCSAQSTFLTGAPPRDHGVVGNGWYFRDLGEVLLWRQHNRLAGGTKLWDDARRAHPGYTVANVCWWYAMGADVDWNVTPRPIYHADGRKSPDCYTHPPELRVELTRELGRFPLFSYRGPKAGIASSRWIVEASRRLLFRERPDLTLVYIPHLDYDLQRFGPDGPEAVAAARAVDDTLRPLLDDALGLGATAVALSEYGITPVSRPVDVNRALRRAGLLEVYRQAGMEYLDPWTSRAFAVADHQIAHVYVRDPADLAKARDLLAGLPGVAEVLDADGKAAHGLDHERSGELVAVAEPDAWFTYYYWLDDARAPDFARLVDIHRKPGYDPAELFLDPGDRFVRLRAARALARKELGLRYTMDVVPLDPSPVRGSHGRLPADPADGPVLLCSRLLDRDAYAATDVKSLLLSLAGLDAA</sequence>
<keyword evidence="2" id="KW-1185">Reference proteome</keyword>
<dbReference type="SUPFAM" id="SSF53649">
    <property type="entry name" value="Alkaline phosphatase-like"/>
    <property type="match status" value="1"/>
</dbReference>
<dbReference type="Pfam" id="PF01663">
    <property type="entry name" value="Phosphodiest"/>
    <property type="match status" value="1"/>
</dbReference>
<dbReference type="Gene3D" id="3.40.720.10">
    <property type="entry name" value="Alkaline Phosphatase, subunit A"/>
    <property type="match status" value="1"/>
</dbReference>
<organism evidence="1 2">
    <name type="scientific">Actinomadura namibiensis</name>
    <dbReference type="NCBI Taxonomy" id="182080"/>
    <lineage>
        <taxon>Bacteria</taxon>
        <taxon>Bacillati</taxon>
        <taxon>Actinomycetota</taxon>
        <taxon>Actinomycetes</taxon>
        <taxon>Streptosporangiales</taxon>
        <taxon>Thermomonosporaceae</taxon>
        <taxon>Actinomadura</taxon>
    </lineage>
</organism>
<dbReference type="GO" id="GO:0016787">
    <property type="term" value="F:hydrolase activity"/>
    <property type="evidence" value="ECO:0007669"/>
    <property type="project" value="UniProtKB-ARBA"/>
</dbReference>
<dbReference type="PANTHER" id="PTHR10151:SF120">
    <property type="entry name" value="BIS(5'-ADENOSYL)-TRIPHOSPHATASE"/>
    <property type="match status" value="1"/>
</dbReference>